<evidence type="ECO:0000256" key="1">
    <source>
        <dbReference type="SAM" id="Coils"/>
    </source>
</evidence>
<name>A0A2S7FFD1_CLOBU</name>
<feature type="domain" description="Phage replisome organiser N-terminal" evidence="2">
    <location>
        <begin position="9"/>
        <end position="123"/>
    </location>
</feature>
<proteinExistence type="predicted"/>
<evidence type="ECO:0000259" key="2">
    <source>
        <dbReference type="Pfam" id="PF09681"/>
    </source>
</evidence>
<accession>A0A2S7FFD1</accession>
<dbReference type="InterPro" id="IPR010056">
    <property type="entry name" value="Phage_rep_org__N"/>
</dbReference>
<feature type="coiled-coil region" evidence="1">
    <location>
        <begin position="156"/>
        <end position="193"/>
    </location>
</feature>
<keyword evidence="1" id="KW-0175">Coiled coil</keyword>
<organism evidence="3 4">
    <name type="scientific">Clostridium butyricum</name>
    <dbReference type="NCBI Taxonomy" id="1492"/>
    <lineage>
        <taxon>Bacteria</taxon>
        <taxon>Bacillati</taxon>
        <taxon>Bacillota</taxon>
        <taxon>Clostridia</taxon>
        <taxon>Eubacteriales</taxon>
        <taxon>Clostridiaceae</taxon>
        <taxon>Clostridium</taxon>
    </lineage>
</organism>
<dbReference type="SUPFAM" id="SSF158499">
    <property type="entry name" value="DnaD domain-like"/>
    <property type="match status" value="1"/>
</dbReference>
<gene>
    <name evidence="3" type="ORF">AWN73_00550</name>
</gene>
<dbReference type="NCBIfam" id="TIGR01714">
    <property type="entry name" value="phage_rep_org_N"/>
    <property type="match status" value="1"/>
</dbReference>
<dbReference type="Proteomes" id="UP000238081">
    <property type="component" value="Unassembled WGS sequence"/>
</dbReference>
<protein>
    <recommendedName>
        <fullName evidence="2">Phage replisome organiser N-terminal domain-containing protein</fullName>
    </recommendedName>
</protein>
<dbReference type="InterPro" id="IPR034829">
    <property type="entry name" value="DnaD-like_sf"/>
</dbReference>
<reference evidence="3 4" key="1">
    <citation type="submission" date="2016-01" db="EMBL/GenBank/DDBJ databases">
        <title>Characterization of the Clostridium difficile lineages that are prevalent in Hong Kong and China.</title>
        <authorList>
            <person name="Kwok J.S.-L."/>
            <person name="Lam W.-Y."/>
            <person name="Ip M."/>
            <person name="Chan T.-F."/>
            <person name="Hawkey P.M."/>
            <person name="Tsui S.K.-W."/>
        </authorList>
    </citation>
    <scope>NUCLEOTIDE SEQUENCE [LARGE SCALE GENOMIC DNA]</scope>
    <source>
        <strain evidence="3 4">300064</strain>
    </source>
</reference>
<sequence length="394" mass="46650">MSDNKTYYYMRLHENFYEREDMKVLQSMRDGYLYTDILMKLSLKSLKYEGRLMFKENIPYDAEIISTITGHRIETVENAIKIFEKFKWIEILGNGAIYILDIQDHVGRTSSEGDRKRRYRKKIENERNFIRNSDDKVMEIDYESSEIGHSVYLQSFEEEERKIKSCEIESKEIENSEKTHEDLRKDIINSENENFCKGFNEDSEIEGLEESNNVVKDTFYKMGQNRDICPPEKEKNIKIKKEKKRKYNKNHIKNNNTRKNETLVDKSNLLKEVHEIEKDEYVVVNVLKHFEKCGFIISSRLAEFVKADITIYGEKYLMDAANVCVKRGKLNNYSYLTGILQNWRTKGYNGETLSYKTQSKCIGYTERSYCEVKVDKKINHAAYSPMRSILDEQS</sequence>
<evidence type="ECO:0000313" key="3">
    <source>
        <dbReference type="EMBL" id="PPV17933.1"/>
    </source>
</evidence>
<dbReference type="Pfam" id="PF09681">
    <property type="entry name" value="Phage_rep_org_N"/>
    <property type="match status" value="1"/>
</dbReference>
<dbReference type="AlphaFoldDB" id="A0A2S7FFD1"/>
<dbReference type="RefSeq" id="WP_043661797.1">
    <property type="nucleotide sequence ID" value="NZ_JSEG01000001.1"/>
</dbReference>
<dbReference type="Gene3D" id="1.10.10.630">
    <property type="entry name" value="DnaD domain-like"/>
    <property type="match status" value="1"/>
</dbReference>
<comment type="caution">
    <text evidence="3">The sequence shown here is derived from an EMBL/GenBank/DDBJ whole genome shotgun (WGS) entry which is preliminary data.</text>
</comment>
<evidence type="ECO:0000313" key="4">
    <source>
        <dbReference type="Proteomes" id="UP000238081"/>
    </source>
</evidence>
<dbReference type="EMBL" id="LRDH01000001">
    <property type="protein sequence ID" value="PPV17933.1"/>
    <property type="molecule type" value="Genomic_DNA"/>
</dbReference>